<protein>
    <submittedName>
        <fullName evidence="2">Uncharacterized protein</fullName>
    </submittedName>
</protein>
<dbReference type="PROSITE" id="PS51257">
    <property type="entry name" value="PROKAR_LIPOPROTEIN"/>
    <property type="match status" value="1"/>
</dbReference>
<dbReference type="RefSeq" id="WP_196957327.1">
    <property type="nucleotide sequence ID" value="NZ_JADWYK010000023.1"/>
</dbReference>
<keyword evidence="1" id="KW-1133">Transmembrane helix</keyword>
<reference evidence="2 3" key="1">
    <citation type="submission" date="2020-11" db="EMBL/GenBank/DDBJ databases">
        <title>Hymenobacter sp.</title>
        <authorList>
            <person name="Kim M.K."/>
        </authorList>
    </citation>
    <scope>NUCLEOTIDE SEQUENCE [LARGE SCALE GENOMIC DNA]</scope>
    <source>
        <strain evidence="2 3">BT594</strain>
    </source>
</reference>
<proteinExistence type="predicted"/>
<organism evidence="2 3">
    <name type="scientific">Hymenobacter guriensis</name>
    <dbReference type="NCBI Taxonomy" id="2793065"/>
    <lineage>
        <taxon>Bacteria</taxon>
        <taxon>Pseudomonadati</taxon>
        <taxon>Bacteroidota</taxon>
        <taxon>Cytophagia</taxon>
        <taxon>Cytophagales</taxon>
        <taxon>Hymenobacteraceae</taxon>
        <taxon>Hymenobacter</taxon>
    </lineage>
</organism>
<evidence type="ECO:0000313" key="2">
    <source>
        <dbReference type="EMBL" id="MBG8556309.1"/>
    </source>
</evidence>
<comment type="caution">
    <text evidence="2">The sequence shown here is derived from an EMBL/GenBank/DDBJ whole genome shotgun (WGS) entry which is preliminary data.</text>
</comment>
<evidence type="ECO:0000313" key="3">
    <source>
        <dbReference type="Proteomes" id="UP000601099"/>
    </source>
</evidence>
<keyword evidence="1" id="KW-0472">Membrane</keyword>
<feature type="transmembrane region" description="Helical" evidence="1">
    <location>
        <begin position="72"/>
        <end position="97"/>
    </location>
</feature>
<evidence type="ECO:0000256" key="1">
    <source>
        <dbReference type="SAM" id="Phobius"/>
    </source>
</evidence>
<dbReference type="Proteomes" id="UP000601099">
    <property type="component" value="Unassembled WGS sequence"/>
</dbReference>
<dbReference type="EMBL" id="JADWYK010000023">
    <property type="protein sequence ID" value="MBG8556309.1"/>
    <property type="molecule type" value="Genomic_DNA"/>
</dbReference>
<name>A0ABS0L898_9BACT</name>
<accession>A0ABS0L898</accession>
<sequence>MNHLSARSVFTPVVLAGGCSMLVRRVHQWVYQPLATAPPAPNYAAMRPCALRPHAARLRGRRQRRTFWRRNLRNLVAVALIMAGTTLLASAFSFSLFRG</sequence>
<keyword evidence="3" id="KW-1185">Reference proteome</keyword>
<gene>
    <name evidence="2" type="ORF">I5L79_22375</name>
</gene>
<keyword evidence="1" id="KW-0812">Transmembrane</keyword>